<dbReference type="PANTHER" id="PTHR30524:SF0">
    <property type="entry name" value="ALTRONATE OXIDOREDUCTASE-RELATED"/>
    <property type="match status" value="1"/>
</dbReference>
<keyword evidence="2" id="KW-0520">NAD</keyword>
<dbReference type="Gene3D" id="3.40.50.720">
    <property type="entry name" value="NAD(P)-binding Rossmann-like Domain"/>
    <property type="match status" value="1"/>
</dbReference>
<dbReference type="InterPro" id="IPR008927">
    <property type="entry name" value="6-PGluconate_DH-like_C_sf"/>
</dbReference>
<reference evidence="6" key="1">
    <citation type="submission" date="2017-04" db="EMBL/GenBank/DDBJ databases">
        <authorList>
            <person name="Varghese N."/>
            <person name="Submissions S."/>
        </authorList>
    </citation>
    <scope>NUCLEOTIDE SEQUENCE [LARGE SCALE GENOMIC DNA]</scope>
    <source>
        <strain evidence="6">DSM 16537</strain>
    </source>
</reference>
<dbReference type="STRING" id="758820.SAMN00777080_3901"/>
<dbReference type="OrthoDB" id="9768714at2"/>
<dbReference type="GO" id="GO:0008926">
    <property type="term" value="F:mannitol-1-phosphate 5-dehydrogenase activity"/>
    <property type="evidence" value="ECO:0007669"/>
    <property type="project" value="TreeGrafter"/>
</dbReference>
<evidence type="ECO:0000259" key="4">
    <source>
        <dbReference type="Pfam" id="PF08125"/>
    </source>
</evidence>
<dbReference type="InterPro" id="IPR013328">
    <property type="entry name" value="6PGD_dom2"/>
</dbReference>
<evidence type="ECO:0000259" key="3">
    <source>
        <dbReference type="Pfam" id="PF01232"/>
    </source>
</evidence>
<dbReference type="GO" id="GO:0005829">
    <property type="term" value="C:cytosol"/>
    <property type="evidence" value="ECO:0007669"/>
    <property type="project" value="TreeGrafter"/>
</dbReference>
<dbReference type="NCBIfam" id="NF002969">
    <property type="entry name" value="PRK03643.1"/>
    <property type="match status" value="1"/>
</dbReference>
<dbReference type="GO" id="GO:0009026">
    <property type="term" value="F:tagaturonate reductase activity"/>
    <property type="evidence" value="ECO:0007669"/>
    <property type="project" value="TreeGrafter"/>
</dbReference>
<dbReference type="InterPro" id="IPR000669">
    <property type="entry name" value="Mannitol_DH"/>
</dbReference>
<name>A0A1W2H8P5_9BACT</name>
<dbReference type="RefSeq" id="WP_084121990.1">
    <property type="nucleotide sequence ID" value="NZ_LT838813.1"/>
</dbReference>
<dbReference type="InterPro" id="IPR036291">
    <property type="entry name" value="NAD(P)-bd_dom_sf"/>
</dbReference>
<organism evidence="5 6">
    <name type="scientific">Aquiflexum balticum DSM 16537</name>
    <dbReference type="NCBI Taxonomy" id="758820"/>
    <lineage>
        <taxon>Bacteria</taxon>
        <taxon>Pseudomonadati</taxon>
        <taxon>Bacteroidota</taxon>
        <taxon>Cytophagia</taxon>
        <taxon>Cytophagales</taxon>
        <taxon>Cyclobacteriaceae</taxon>
        <taxon>Aquiflexum</taxon>
    </lineage>
</organism>
<dbReference type="Pfam" id="PF01232">
    <property type="entry name" value="Mannitol_dh"/>
    <property type="match status" value="1"/>
</dbReference>
<evidence type="ECO:0000313" key="5">
    <source>
        <dbReference type="EMBL" id="SMD45253.1"/>
    </source>
</evidence>
<proteinExistence type="predicted"/>
<evidence type="ECO:0000256" key="1">
    <source>
        <dbReference type="ARBA" id="ARBA00023002"/>
    </source>
</evidence>
<gene>
    <name evidence="5" type="ORF">SAMN00777080_3901</name>
</gene>
<keyword evidence="6" id="KW-1185">Reference proteome</keyword>
<dbReference type="Gene3D" id="1.10.1040.10">
    <property type="entry name" value="N-(1-d-carboxylethyl)-l-norvaline Dehydrogenase, domain 2"/>
    <property type="match status" value="1"/>
</dbReference>
<keyword evidence="1" id="KW-0560">Oxidoreductase</keyword>
<feature type="domain" description="Mannitol dehydrogenase N-terminal" evidence="3">
    <location>
        <begin position="17"/>
        <end position="252"/>
    </location>
</feature>
<dbReference type="SUPFAM" id="SSF48179">
    <property type="entry name" value="6-phosphogluconate dehydrogenase C-terminal domain-like"/>
    <property type="match status" value="1"/>
</dbReference>
<dbReference type="EMBL" id="LT838813">
    <property type="protein sequence ID" value="SMD45253.1"/>
    <property type="molecule type" value="Genomic_DNA"/>
</dbReference>
<evidence type="ECO:0000313" key="6">
    <source>
        <dbReference type="Proteomes" id="UP000192333"/>
    </source>
</evidence>
<dbReference type="PRINTS" id="PR00084">
    <property type="entry name" value="MTLDHDRGNASE"/>
</dbReference>
<dbReference type="Proteomes" id="UP000192333">
    <property type="component" value="Chromosome I"/>
</dbReference>
<dbReference type="GO" id="GO:0019592">
    <property type="term" value="P:mannitol catabolic process"/>
    <property type="evidence" value="ECO:0007669"/>
    <property type="project" value="TreeGrafter"/>
</dbReference>
<dbReference type="GO" id="GO:0019698">
    <property type="term" value="P:D-galacturonate catabolic process"/>
    <property type="evidence" value="ECO:0007669"/>
    <property type="project" value="TreeGrafter"/>
</dbReference>
<evidence type="ECO:0000256" key="2">
    <source>
        <dbReference type="ARBA" id="ARBA00023027"/>
    </source>
</evidence>
<dbReference type="AlphaFoldDB" id="A0A1W2H8P5"/>
<dbReference type="PANTHER" id="PTHR30524">
    <property type="entry name" value="MANNITOL-1-PHOSPHATE 5-DEHYDROGENASE"/>
    <property type="match status" value="1"/>
</dbReference>
<accession>A0A1W2H8P5</accession>
<dbReference type="InterPro" id="IPR013131">
    <property type="entry name" value="Mannitol_DH_N"/>
</dbReference>
<sequence>MKPLNRNNIKVPERPIKVLQFGEGNFLRGFVDWMIDVMNEKTDFNGDVQIVQPLSQGMGNLLNSQDGLFHVKLEGIQSGEIVQKARLITCVKGVTNPFEDYNAYLKLGENKDLKFVISNTTEAGIIFDSSDNSFEVLPLTFPGKLTSLLFHRFNNFSGAPDKGLVIIPCELIDKNGIQLKSTVLDYARLWNLPETFTKWLNEHNIFCNTLVDRIVPGFPKENIMEIQNELGFEDNLVVMAEPFHFWVIESPENLQEIFPAIKAGLQVKFVQDQSPYRTRKVRILNGAHSALVPVAYLSGFRTVREAVADKKIGKFISDTIYEEIIPTLDLPKEELEQFASDVMDRFLNPFIHHKLISISLNSISKFKVRVLPSLLEYHSRKGNWPKNLTRSLAALLKFYSGKAGKETIELKDDAHVLEFFEKIWKEEELSFIVSETLGRVDFWGEDLRKFDGLEKEVLKQLEELV</sequence>
<dbReference type="InterPro" id="IPR013118">
    <property type="entry name" value="Mannitol_DH_C"/>
</dbReference>
<protein>
    <submittedName>
        <fullName evidence="5">Tagaturonate reductase</fullName>
    </submittedName>
</protein>
<dbReference type="Pfam" id="PF08125">
    <property type="entry name" value="Mannitol_dh_C"/>
    <property type="match status" value="1"/>
</dbReference>
<feature type="domain" description="Mannitol dehydrogenase C-terminal" evidence="4">
    <location>
        <begin position="274"/>
        <end position="464"/>
    </location>
</feature>
<dbReference type="SUPFAM" id="SSF51735">
    <property type="entry name" value="NAD(P)-binding Rossmann-fold domains"/>
    <property type="match status" value="1"/>
</dbReference>